<evidence type="ECO:0000256" key="8">
    <source>
        <dbReference type="ARBA" id="ARBA00037382"/>
    </source>
</evidence>
<dbReference type="PANTHER" id="PTHR23110:SF111">
    <property type="entry name" value="LONGITUDINALS LACKING PROTEIN, ISOFORMS F_I_K_T"/>
    <property type="match status" value="1"/>
</dbReference>
<evidence type="ECO:0000256" key="4">
    <source>
        <dbReference type="ARBA" id="ARBA00022902"/>
    </source>
</evidence>
<keyword evidence="3" id="KW-0221">Differentiation</keyword>
<dbReference type="Gene3D" id="3.30.710.10">
    <property type="entry name" value="Potassium Channel Kv1.1, Chain A"/>
    <property type="match status" value="1"/>
</dbReference>
<dbReference type="InterPro" id="IPR009057">
    <property type="entry name" value="Homeodomain-like_sf"/>
</dbReference>
<organism evidence="11 12">
    <name type="scientific">Coptotermes formosanus</name>
    <name type="common">Formosan subterranean termite</name>
    <dbReference type="NCBI Taxonomy" id="36987"/>
    <lineage>
        <taxon>Eukaryota</taxon>
        <taxon>Metazoa</taxon>
        <taxon>Ecdysozoa</taxon>
        <taxon>Arthropoda</taxon>
        <taxon>Hexapoda</taxon>
        <taxon>Insecta</taxon>
        <taxon>Pterygota</taxon>
        <taxon>Neoptera</taxon>
        <taxon>Polyneoptera</taxon>
        <taxon>Dictyoptera</taxon>
        <taxon>Blattodea</taxon>
        <taxon>Blattoidea</taxon>
        <taxon>Termitoidae</taxon>
        <taxon>Rhinotermitidae</taxon>
        <taxon>Coptotermes</taxon>
    </lineage>
</organism>
<evidence type="ECO:0000259" key="10">
    <source>
        <dbReference type="PROSITE" id="PS50097"/>
    </source>
</evidence>
<dbReference type="EMBL" id="BLKM01000919">
    <property type="protein sequence ID" value="GFG39637.1"/>
    <property type="molecule type" value="Genomic_DNA"/>
</dbReference>
<keyword evidence="7" id="KW-0539">Nucleus</keyword>
<dbReference type="GO" id="GO:0007464">
    <property type="term" value="P:R3/R4 cell fate commitment"/>
    <property type="evidence" value="ECO:0007669"/>
    <property type="project" value="UniProtKB-ARBA"/>
</dbReference>
<dbReference type="SMART" id="SM00225">
    <property type="entry name" value="BTB"/>
    <property type="match status" value="1"/>
</dbReference>
<keyword evidence="6" id="KW-0804">Transcription</keyword>
<feature type="domain" description="BTB" evidence="10">
    <location>
        <begin position="28"/>
        <end position="93"/>
    </location>
</feature>
<dbReference type="AlphaFoldDB" id="A0A6L2QCE7"/>
<dbReference type="SUPFAM" id="SSF54695">
    <property type="entry name" value="POZ domain"/>
    <property type="match status" value="1"/>
</dbReference>
<keyword evidence="2" id="KW-0217">Developmental protein</keyword>
<name>A0A6L2QCE7_COPFO</name>
<dbReference type="GO" id="GO:0035167">
    <property type="term" value="P:larval lymph gland hemopoiesis"/>
    <property type="evidence" value="ECO:0007669"/>
    <property type="project" value="UniProtKB-ARBA"/>
</dbReference>
<dbReference type="CDD" id="cd18315">
    <property type="entry name" value="BTB_POZ_BAB-like"/>
    <property type="match status" value="1"/>
</dbReference>
<proteinExistence type="predicted"/>
<dbReference type="Proteomes" id="UP000502823">
    <property type="component" value="Unassembled WGS sequence"/>
</dbReference>
<dbReference type="InterPro" id="IPR051095">
    <property type="entry name" value="Dros_DevTransReg"/>
</dbReference>
<dbReference type="PROSITE" id="PS50097">
    <property type="entry name" value="BTB"/>
    <property type="match status" value="1"/>
</dbReference>
<dbReference type="Pfam" id="PF05225">
    <property type="entry name" value="HTH_psq"/>
    <property type="match status" value="1"/>
</dbReference>
<keyword evidence="4" id="KW-0524">Neurogenesis</keyword>
<feature type="compositionally biased region" description="Low complexity" evidence="9">
    <location>
        <begin position="163"/>
        <end position="178"/>
    </location>
</feature>
<gene>
    <name evidence="11" type="ORF">Cfor_08868</name>
</gene>
<dbReference type="SUPFAM" id="SSF46689">
    <property type="entry name" value="Homeodomain-like"/>
    <property type="match status" value="1"/>
</dbReference>
<dbReference type="PANTHER" id="PTHR23110">
    <property type="entry name" value="BTB DOMAIN TRANSCRIPTION FACTOR"/>
    <property type="match status" value="1"/>
</dbReference>
<evidence type="ECO:0000256" key="3">
    <source>
        <dbReference type="ARBA" id="ARBA00022782"/>
    </source>
</evidence>
<evidence type="ECO:0000313" key="12">
    <source>
        <dbReference type="Proteomes" id="UP000502823"/>
    </source>
</evidence>
<dbReference type="InterPro" id="IPR000210">
    <property type="entry name" value="BTB/POZ_dom"/>
</dbReference>
<dbReference type="GO" id="GO:0003677">
    <property type="term" value="F:DNA binding"/>
    <property type="evidence" value="ECO:0007669"/>
    <property type="project" value="InterPro"/>
</dbReference>
<reference evidence="12" key="1">
    <citation type="submission" date="2020-01" db="EMBL/GenBank/DDBJ databases">
        <title>Draft genome sequence of the Termite Coptotermes fromosanus.</title>
        <authorList>
            <person name="Itakura S."/>
            <person name="Yosikawa Y."/>
            <person name="Umezawa K."/>
        </authorList>
    </citation>
    <scope>NUCLEOTIDE SEQUENCE [LARGE SCALE GENOMIC DNA]</scope>
</reference>
<dbReference type="GO" id="GO:0045476">
    <property type="term" value="P:nurse cell apoptotic process"/>
    <property type="evidence" value="ECO:0007669"/>
    <property type="project" value="UniProtKB-ARBA"/>
</dbReference>
<evidence type="ECO:0000313" key="11">
    <source>
        <dbReference type="EMBL" id="GFG39637.1"/>
    </source>
</evidence>
<dbReference type="Gene3D" id="1.10.10.60">
    <property type="entry name" value="Homeodomain-like"/>
    <property type="match status" value="1"/>
</dbReference>
<evidence type="ECO:0000256" key="7">
    <source>
        <dbReference type="ARBA" id="ARBA00023242"/>
    </source>
</evidence>
<dbReference type="GO" id="GO:0007526">
    <property type="term" value="P:larval somatic muscle development"/>
    <property type="evidence" value="ECO:0007669"/>
    <property type="project" value="UniProtKB-ARBA"/>
</dbReference>
<dbReference type="InterPro" id="IPR011333">
    <property type="entry name" value="SKP1/BTB/POZ_sf"/>
</dbReference>
<dbReference type="GO" id="GO:0016199">
    <property type="term" value="P:axon midline choice point recognition"/>
    <property type="evidence" value="ECO:0007669"/>
    <property type="project" value="UniProtKB-ARBA"/>
</dbReference>
<evidence type="ECO:0000256" key="2">
    <source>
        <dbReference type="ARBA" id="ARBA00022473"/>
    </source>
</evidence>
<evidence type="ECO:0000256" key="6">
    <source>
        <dbReference type="ARBA" id="ARBA00023163"/>
    </source>
</evidence>
<evidence type="ECO:0000256" key="1">
    <source>
        <dbReference type="ARBA" id="ARBA00004123"/>
    </source>
</evidence>
<comment type="caution">
    <text evidence="11">The sequence shown here is derived from an EMBL/GenBank/DDBJ whole genome shotgun (WGS) entry which is preliminary data.</text>
</comment>
<dbReference type="GO" id="GO:0005634">
    <property type="term" value="C:nucleus"/>
    <property type="evidence" value="ECO:0007669"/>
    <property type="project" value="UniProtKB-SubCell"/>
</dbReference>
<keyword evidence="12" id="KW-1185">Reference proteome</keyword>
<dbReference type="GO" id="GO:0008406">
    <property type="term" value="P:gonad development"/>
    <property type="evidence" value="ECO:0007669"/>
    <property type="project" value="UniProtKB-ARBA"/>
</dbReference>
<dbReference type="GO" id="GO:0006357">
    <property type="term" value="P:regulation of transcription by RNA polymerase II"/>
    <property type="evidence" value="ECO:0007669"/>
    <property type="project" value="TreeGrafter"/>
</dbReference>
<dbReference type="GO" id="GO:0045467">
    <property type="term" value="P:R7 cell development"/>
    <property type="evidence" value="ECO:0007669"/>
    <property type="project" value="UniProtKB-ARBA"/>
</dbReference>
<dbReference type="InterPro" id="IPR007889">
    <property type="entry name" value="HTH_Psq"/>
</dbReference>
<evidence type="ECO:0000256" key="5">
    <source>
        <dbReference type="ARBA" id="ARBA00023015"/>
    </source>
</evidence>
<dbReference type="GO" id="GO:0048813">
    <property type="term" value="P:dendrite morphogenesis"/>
    <property type="evidence" value="ECO:0007669"/>
    <property type="project" value="UniProtKB-ARBA"/>
</dbReference>
<evidence type="ECO:0000256" key="9">
    <source>
        <dbReference type="SAM" id="MobiDB-lite"/>
    </source>
</evidence>
<accession>A0A6L2QCE7</accession>
<comment type="function">
    <text evidence="8">Putative transcription factor required for axon growth and guidance in the central and peripheral nervous systems. Repels CNS axons away from the midline by promoting the expression of the midline repellent sli and its receptor robo.</text>
</comment>
<keyword evidence="5" id="KW-0805">Transcription regulation</keyword>
<dbReference type="InParanoid" id="A0A6L2QCE7"/>
<dbReference type="Pfam" id="PF00651">
    <property type="entry name" value="BTB"/>
    <property type="match status" value="1"/>
</dbReference>
<protein>
    <recommendedName>
        <fullName evidence="10">BTB domain-containing protein</fullName>
    </recommendedName>
</protein>
<sequence>MTDLWLKWNSQLELLGSLDNLLETESFVDVTIAVEGQLLKAHRVVLCASSRYFNSILRPNTTPHPIIFMRDVKFVEMKAILDFIYKGEAYVTQENIQGVLKTAEALKVTGLSSISWTESSVNCVQVDEASQCDISNCQAESKPSDSFDVQKEAQDMLPVVNDSSFSSSSGCQKYSSEEGTGDETEKETNADADGQQDTGKLTENSEEATKVAHVSALEDGETLMILEAPPNISIASVPVSPSPARAKPAGRRYTKEDLQYALELIHQGQLGIKPAARAFNIPAATLHHAARRRKISSPMQQGGNHVVSCRSKITPSISEHRT</sequence>
<comment type="subcellular location">
    <subcellularLocation>
        <location evidence="1">Nucleus</location>
    </subcellularLocation>
</comment>
<feature type="region of interest" description="Disordered" evidence="9">
    <location>
        <begin position="159"/>
        <end position="209"/>
    </location>
</feature>
<dbReference type="OrthoDB" id="624345at2759"/>